<dbReference type="PANTHER" id="PTHR11573">
    <property type="entry name" value="RIBONUCLEOSIDE-DIPHOSPHATE REDUCTASE LARGE CHAIN"/>
    <property type="match status" value="1"/>
</dbReference>
<dbReference type="GO" id="GO:0004748">
    <property type="term" value="F:ribonucleoside-diphosphate reductase activity, thioredoxin disulfide as acceptor"/>
    <property type="evidence" value="ECO:0007669"/>
    <property type="project" value="UniProtKB-UniRule"/>
</dbReference>
<comment type="subunit">
    <text evidence="8">Heterotetramer composed of a homodimer of the large subunit (R1) and a homodimer of the small subunit (R2). Larger multisubunit protein complex are also active, composed of (R1)n(R2)n.</text>
</comment>
<comment type="similarity">
    <text evidence="1 8 9">Belongs to the ribonucleoside diphosphate reductase large chain family.</text>
</comment>
<feature type="domain" description="Ribonucleotide reductase large subunit N-terminal" evidence="10">
    <location>
        <begin position="98"/>
        <end position="194"/>
    </location>
</feature>
<dbReference type="UniPathway" id="UPA00326"/>
<evidence type="ECO:0000256" key="3">
    <source>
        <dbReference type="ARBA" id="ARBA00022705"/>
    </source>
</evidence>
<feature type="binding site" evidence="8">
    <location>
        <begin position="400"/>
        <end position="404"/>
    </location>
    <ligand>
        <name>substrate</name>
    </ligand>
</feature>
<dbReference type="InterPro" id="IPR013346">
    <property type="entry name" value="NrdE_NrdA_C"/>
</dbReference>
<dbReference type="SUPFAM" id="SSF51998">
    <property type="entry name" value="PFL-like glycyl radical enzymes"/>
    <property type="match status" value="1"/>
</dbReference>
<dbReference type="InterPro" id="IPR039718">
    <property type="entry name" value="Rrm1"/>
</dbReference>
<evidence type="ECO:0000256" key="4">
    <source>
        <dbReference type="ARBA" id="ARBA00022741"/>
    </source>
</evidence>
<evidence type="ECO:0000256" key="8">
    <source>
        <dbReference type="HAMAP-Rule" id="MF_04026"/>
    </source>
</evidence>
<evidence type="ECO:0000256" key="6">
    <source>
        <dbReference type="ARBA" id="ARBA00023002"/>
    </source>
</evidence>
<evidence type="ECO:0000256" key="1">
    <source>
        <dbReference type="ARBA" id="ARBA00010406"/>
    </source>
</evidence>
<feature type="binding site" evidence="8">
    <location>
        <begin position="604"/>
        <end position="608"/>
    </location>
    <ligand>
        <name>substrate</name>
    </ligand>
</feature>
<comment type="function">
    <text evidence="8">Ribonucleoside-diphosphate reductase holoenzyme provides the precursors necessary for viral DNA synthesis. Allows virus growth in non-dividing cells, as well as reactivation from latency in infected hosts. Catalyzes the biosynthesis of deoxyribonucleotides from the corresponding ribonucleotides.</text>
</comment>
<feature type="site" description="Important for hydrogen atom transfer" evidence="8">
    <location>
        <position position="416"/>
    </location>
</feature>
<name>A0A060CY59_9GAMA</name>
<dbReference type="Proteomes" id="UP000121539">
    <property type="component" value="Segment"/>
</dbReference>
<dbReference type="Gene3D" id="3.20.70.20">
    <property type="match status" value="1"/>
</dbReference>
<feature type="binding site" evidence="8">
    <location>
        <begin position="198"/>
        <end position="199"/>
    </location>
    <ligand>
        <name>substrate</name>
    </ligand>
</feature>
<feature type="active site" description="Proton acceptor" evidence="8">
    <location>
        <position position="400"/>
    </location>
</feature>
<dbReference type="InterPro" id="IPR008926">
    <property type="entry name" value="RNR_R1-su_N"/>
</dbReference>
<dbReference type="GO" id="GO:0009263">
    <property type="term" value="P:deoxyribonucleotide biosynthetic process"/>
    <property type="evidence" value="ECO:0007669"/>
    <property type="project" value="UniProtKB-KW"/>
</dbReference>
<keyword evidence="4 8" id="KW-0547">Nucleotide-binding</keyword>
<dbReference type="GO" id="GO:0016032">
    <property type="term" value="P:viral process"/>
    <property type="evidence" value="ECO:0007669"/>
    <property type="project" value="UniProtKB-UniRule"/>
</dbReference>
<dbReference type="GO" id="GO:0006260">
    <property type="term" value="P:DNA replication"/>
    <property type="evidence" value="ECO:0007669"/>
    <property type="project" value="UniProtKB-KW"/>
</dbReference>
<organism evidence="12 13">
    <name type="scientific">Bovine gammaherpesvirus 6</name>
    <dbReference type="NCBI Taxonomy" id="1504288"/>
    <lineage>
        <taxon>Viruses</taxon>
        <taxon>Duplodnaviria</taxon>
        <taxon>Heunggongvirae</taxon>
        <taxon>Peploviricota</taxon>
        <taxon>Herviviricetes</taxon>
        <taxon>Herpesvirales</taxon>
        <taxon>Orthoherpesviridae</taxon>
        <taxon>Gammaherpesvirinae</taxon>
        <taxon>Macavirus</taxon>
        <taxon>Macavirus bovinegamma6</taxon>
    </lineage>
</organism>
<comment type="function">
    <text evidence="9">Provides the precursors necessary for DNA synthesis. Catalyzes the biosynthesis of deoxyribonucleotides from the corresponding ribonucleotides.</text>
</comment>
<reference evidence="12 13" key="1">
    <citation type="journal article" date="2014" name="J. Gen. Virol.">
        <title>Novel gammaherpesvirus functions encoded by bovine herpesvirus 6 (bovine lymphotropic virus).</title>
        <authorList>
            <person name="Jia J."/>
            <person name="Delhon G."/>
            <person name="Tulman E.R."/>
            <person name="Diel D.G."/>
            <person name="Osorio F.A."/>
            <person name="Wen X."/>
            <person name="Kutish G.F."/>
            <person name="Rock D.L."/>
        </authorList>
    </citation>
    <scope>NUCLEOTIDE SEQUENCE [LARGE SCALE GENOMIC DNA]</scope>
    <source>
        <strain evidence="12">Pennsylvania 47</strain>
    </source>
</reference>
<dbReference type="KEGG" id="vg:19620195"/>
<dbReference type="PRINTS" id="PR01183">
    <property type="entry name" value="RIBORDTASEM1"/>
</dbReference>
<feature type="site" description="Interacts with thioredoxin/glutaredoxin" evidence="8">
    <location>
        <position position="767"/>
    </location>
</feature>
<dbReference type="GeneID" id="19620195"/>
<feature type="binding site" evidence="8">
    <location>
        <position position="183"/>
    </location>
    <ligand>
        <name>substrate</name>
    </ligand>
</feature>
<dbReference type="NCBIfam" id="TIGR02506">
    <property type="entry name" value="NrdE_NrdA"/>
    <property type="match status" value="1"/>
</dbReference>
<comment type="catalytic activity">
    <reaction evidence="8 9">
        <text>a 2'-deoxyribonucleoside 5'-diphosphate + [thioredoxin]-disulfide + H2O = a ribonucleoside 5'-diphosphate + [thioredoxin]-dithiol</text>
        <dbReference type="Rhea" id="RHEA:23252"/>
        <dbReference type="Rhea" id="RHEA-COMP:10698"/>
        <dbReference type="Rhea" id="RHEA-COMP:10700"/>
        <dbReference type="ChEBI" id="CHEBI:15377"/>
        <dbReference type="ChEBI" id="CHEBI:29950"/>
        <dbReference type="ChEBI" id="CHEBI:50058"/>
        <dbReference type="ChEBI" id="CHEBI:57930"/>
        <dbReference type="ChEBI" id="CHEBI:73316"/>
        <dbReference type="EC" id="1.17.4.1"/>
    </reaction>
</comment>
<evidence type="ECO:0000256" key="7">
    <source>
        <dbReference type="ARBA" id="ARBA00023157"/>
    </source>
</evidence>
<dbReference type="SUPFAM" id="SSF48168">
    <property type="entry name" value="R1 subunit of ribonucleotide reductase, N-terminal domain"/>
    <property type="match status" value="1"/>
</dbReference>
<comment type="caution">
    <text evidence="8">Lacks conserved residue(s) required for the propagation of feature annotation.</text>
</comment>
<evidence type="ECO:0000256" key="2">
    <source>
        <dbReference type="ARBA" id="ARBA00022518"/>
    </source>
</evidence>
<evidence type="ECO:0000313" key="12">
    <source>
        <dbReference type="EMBL" id="AIB03216.1"/>
    </source>
</evidence>
<dbReference type="Pfam" id="PF00317">
    <property type="entry name" value="Ribonuc_red_lgN"/>
    <property type="match status" value="1"/>
</dbReference>
<dbReference type="EC" id="1.17.4.1" evidence="8"/>
<dbReference type="GO" id="GO:0005524">
    <property type="term" value="F:ATP binding"/>
    <property type="evidence" value="ECO:0007669"/>
    <property type="project" value="UniProtKB-UniRule"/>
</dbReference>
<gene>
    <name evidence="8" type="primary">RIR1</name>
    <name evidence="12" type="ORF">BoHV6ORF61</name>
</gene>
<evidence type="ECO:0000256" key="5">
    <source>
        <dbReference type="ARBA" id="ARBA00022840"/>
    </source>
</evidence>
<keyword evidence="9" id="KW-0215">Deoxyribonucleotide synthesis</keyword>
<dbReference type="InterPro" id="IPR034717">
    <property type="entry name" value="HSV_RIR1"/>
</dbReference>
<dbReference type="InterPro" id="IPR000788">
    <property type="entry name" value="RNR_lg_C"/>
</dbReference>
<proteinExistence type="inferred from homology"/>
<feature type="site" description="Important for hydrogen atom transfer" evidence="8">
    <location>
        <position position="199"/>
    </location>
</feature>
<dbReference type="InterPro" id="IPR013509">
    <property type="entry name" value="RNR_lsu_N"/>
</dbReference>
<dbReference type="HAMAP" id="MF_04026">
    <property type="entry name" value="HSV_RIR1"/>
    <property type="match status" value="1"/>
</dbReference>
<feature type="site" description="Important for electron transfer" evidence="8">
    <location>
        <position position="736"/>
    </location>
</feature>
<keyword evidence="5 8" id="KW-0067">ATP-binding</keyword>
<keyword evidence="13" id="KW-1185">Reference proteome</keyword>
<evidence type="ECO:0000256" key="9">
    <source>
        <dbReference type="RuleBase" id="RU003410"/>
    </source>
</evidence>
<dbReference type="OrthoDB" id="2980at10239"/>
<feature type="active site" description="Cysteine radical intermediate" evidence="8">
    <location>
        <position position="402"/>
    </location>
</feature>
<feature type="domain" description="Ribonucleotide reductase large subunit C-terminal" evidence="11">
    <location>
        <begin position="197"/>
        <end position="736"/>
    </location>
</feature>
<accession>A0A060CY59</accession>
<keyword evidence="6 8" id="KW-0560">Oxidoreductase</keyword>
<dbReference type="RefSeq" id="YP_009042040.1">
    <property type="nucleotide sequence ID" value="NC_024303.1"/>
</dbReference>
<dbReference type="Pfam" id="PF02867">
    <property type="entry name" value="Ribonuc_red_lgC"/>
    <property type="match status" value="1"/>
</dbReference>
<dbReference type="PANTHER" id="PTHR11573:SF6">
    <property type="entry name" value="RIBONUCLEOSIDE-DIPHOSPHATE REDUCTASE LARGE SUBUNIT"/>
    <property type="match status" value="1"/>
</dbReference>
<feature type="binding site" evidence="8">
    <location>
        <position position="229"/>
    </location>
    <ligand>
        <name>substrate</name>
    </ligand>
</feature>
<protein>
    <recommendedName>
        <fullName evidence="8">Ribonucleoside-diphosphate reductase large subunit</fullName>
        <shortName evidence="8">R1</shortName>
        <ecNumber evidence="8">1.17.4.1</ecNumber>
    </recommendedName>
    <alternativeName>
        <fullName evidence="8">Ribonucleotide reductase large subunit</fullName>
    </alternativeName>
</protein>
<keyword evidence="7 8" id="KW-1015">Disulfide bond</keyword>
<feature type="site" description="Important for electron transfer" evidence="8">
    <location>
        <position position="735"/>
    </location>
</feature>
<evidence type="ECO:0000259" key="10">
    <source>
        <dbReference type="Pfam" id="PF00317"/>
    </source>
</evidence>
<sequence length="784" mass="88307">MASFCNTVSCNQEASITSLIDMLKVNASWDPDSNIMAGRLQHMLIERKATGTVKEYLEVFTPVLTDGVVDFLSTFEDQLDEIILAYKSSKIFDSVKARGILSAKRFFDTYCLRSNDEAVFESVPHFFMRIAAFCTVQSSFYKCLRRTISHLESKGRSNFSFSDMDLFLYFFVPLSKQLVCCSTPIMRSAGTKKGNLASCFIMSPDLLSEKSTTSAIFGELAPLLSVKSGVGCSVSSFSHGGKSIQSCLSLINSQVEYYNDQNARPVSVAAYMEVWHYQVQEFLAAKLPENPNRLGAIYQGLCIPKLFFDKFIEDPTQNWYLFDPSVGSRLYMYYGREFEERYNAMVSSRVYVSQVPIKSLMFQIINTIIKTGSPYIIFKEACNLHHWREPHYSSVISAANLCAEIIQESDDKVATCNLANICLPACLLSAADYNGYTEIERTSFMGAFVKSQMCNEIIFSLSTLKKAVEVAVFVINCAILGGDCVTESMLKGQGDRSMGIGVHGMADVFAEMGYGYLDPQAEELDVAIFENMYFSALETSMKICKVGGGFPFNGWETSKLSRGNMHWEKWSGVKLTIPREIWMELAEECARHRVFNSQFIALMPTVGSSQLTGYSEAYYPFFANMSSKVSSKEEIMRPNMTFLKKVSKEDLQTVRYYNGDVSLFPEDLKTKYHLFMSAFDYCAHKQLARARLRAPFVDQSQSHSFFLKEENISSASYLKDLLIAGYMYGLKTIMYYCKIKKQSNMSSFQCLQDKNVLKEFEEAGSVCAINNCEANTPGECLACQ</sequence>
<keyword evidence="2 8" id="KW-0244">Early protein</keyword>
<dbReference type="EMBL" id="KJ705001">
    <property type="protein sequence ID" value="AIB03216.1"/>
    <property type="molecule type" value="Genomic_DNA"/>
</dbReference>
<keyword evidence="3" id="KW-0235">DNA replication</keyword>
<evidence type="ECO:0000259" key="11">
    <source>
        <dbReference type="Pfam" id="PF02867"/>
    </source>
</evidence>
<evidence type="ECO:0000313" key="13">
    <source>
        <dbReference type="Proteomes" id="UP000121539"/>
    </source>
</evidence>
<feature type="active site" description="Proton acceptor" evidence="8">
    <location>
        <position position="404"/>
    </location>
</feature>